<proteinExistence type="predicted"/>
<keyword evidence="2" id="KW-1185">Reference proteome</keyword>
<dbReference type="AlphaFoldDB" id="N1WLD2"/>
<dbReference type="EMBL" id="AOHC02000001">
    <property type="protein sequence ID" value="EMY79800.1"/>
    <property type="molecule type" value="Genomic_DNA"/>
</dbReference>
<comment type="caution">
    <text evidence="1">The sequence shown here is derived from an EMBL/GenBank/DDBJ whole genome shotgun (WGS) entry which is preliminary data.</text>
</comment>
<dbReference type="STRING" id="1218598.LEP1GSC060_1439"/>
<organism evidence="1 2">
    <name type="scientific">Leptospira weilii serovar Ranarum str. ICFT</name>
    <dbReference type="NCBI Taxonomy" id="1218598"/>
    <lineage>
        <taxon>Bacteria</taxon>
        <taxon>Pseudomonadati</taxon>
        <taxon>Spirochaetota</taxon>
        <taxon>Spirochaetia</taxon>
        <taxon>Leptospirales</taxon>
        <taxon>Leptospiraceae</taxon>
        <taxon>Leptospira</taxon>
    </lineage>
</organism>
<evidence type="ECO:0000313" key="1">
    <source>
        <dbReference type="EMBL" id="EMY79800.1"/>
    </source>
</evidence>
<name>N1WLD2_9LEPT</name>
<accession>N1WLD2</accession>
<dbReference type="Proteomes" id="UP000012313">
    <property type="component" value="Unassembled WGS sequence"/>
</dbReference>
<gene>
    <name evidence="1" type="ORF">LEP1GSC060_1439</name>
</gene>
<sequence length="63" mass="7523">MESKIYVELALQNEGRQHKQSRLNLRETFLIGNDKKLHKNLRFGWKRKTADFRGKIETAPRIL</sequence>
<reference evidence="1" key="1">
    <citation type="submission" date="2013-03" db="EMBL/GenBank/DDBJ databases">
        <authorList>
            <person name="Harkins D.M."/>
            <person name="Durkin A.S."/>
            <person name="Brinkac L.M."/>
            <person name="Haft D.H."/>
            <person name="Selengut J.D."/>
            <person name="Sanka R."/>
            <person name="DePew J."/>
            <person name="Purushe J."/>
            <person name="Hartskeerl R.A."/>
            <person name="Ahmed A."/>
            <person name="van der Linden H."/>
            <person name="Goris M.G.A."/>
            <person name="Vinetz J.M."/>
            <person name="Sutton G.G."/>
            <person name="Nierman W.C."/>
            <person name="Fouts D.E."/>
        </authorList>
    </citation>
    <scope>NUCLEOTIDE SEQUENCE [LARGE SCALE GENOMIC DNA]</scope>
    <source>
        <strain evidence="1">ICFT</strain>
    </source>
</reference>
<protein>
    <submittedName>
        <fullName evidence="1">Uncharacterized protein</fullName>
    </submittedName>
</protein>
<evidence type="ECO:0000313" key="2">
    <source>
        <dbReference type="Proteomes" id="UP000012313"/>
    </source>
</evidence>